<gene>
    <name evidence="5" type="ORF">K8V39_11135</name>
</gene>
<dbReference type="PANTHER" id="PTHR24220:SF692">
    <property type="entry name" value="ABC TRANSPORTER DOMAIN-CONTAINING PROTEIN"/>
    <property type="match status" value="1"/>
</dbReference>
<protein>
    <submittedName>
        <fullName evidence="5">ABC transporter ATP-binding protein</fullName>
    </submittedName>
</protein>
<evidence type="ECO:0000313" key="5">
    <source>
        <dbReference type="EMBL" id="HJH50805.1"/>
    </source>
</evidence>
<feature type="domain" description="ABC transporter" evidence="4">
    <location>
        <begin position="3"/>
        <end position="247"/>
    </location>
</feature>
<dbReference type="Proteomes" id="UP000813420">
    <property type="component" value="Unassembled WGS sequence"/>
</dbReference>
<dbReference type="SUPFAM" id="SSF52540">
    <property type="entry name" value="P-loop containing nucleoside triphosphate hydrolases"/>
    <property type="match status" value="1"/>
</dbReference>
<dbReference type="AlphaFoldDB" id="A0A9D3AJU4"/>
<dbReference type="InterPro" id="IPR017911">
    <property type="entry name" value="MacB-like_ATP-bd"/>
</dbReference>
<dbReference type="CDD" id="cd03255">
    <property type="entry name" value="ABC_MJ0796_LolCDE_FtsE"/>
    <property type="match status" value="1"/>
</dbReference>
<dbReference type="GO" id="GO:0005886">
    <property type="term" value="C:plasma membrane"/>
    <property type="evidence" value="ECO:0007669"/>
    <property type="project" value="TreeGrafter"/>
</dbReference>
<evidence type="ECO:0000256" key="1">
    <source>
        <dbReference type="ARBA" id="ARBA00022448"/>
    </source>
</evidence>
<comment type="caution">
    <text evidence="5">The sequence shown here is derived from an EMBL/GenBank/DDBJ whole genome shotgun (WGS) entry which is preliminary data.</text>
</comment>
<dbReference type="Pfam" id="PF00005">
    <property type="entry name" value="ABC_tran"/>
    <property type="match status" value="1"/>
</dbReference>
<dbReference type="PANTHER" id="PTHR24220">
    <property type="entry name" value="IMPORT ATP-BINDING PROTEIN"/>
    <property type="match status" value="1"/>
</dbReference>
<proteinExistence type="predicted"/>
<dbReference type="InterPro" id="IPR003439">
    <property type="entry name" value="ABC_transporter-like_ATP-bd"/>
</dbReference>
<evidence type="ECO:0000256" key="2">
    <source>
        <dbReference type="ARBA" id="ARBA00022741"/>
    </source>
</evidence>
<evidence type="ECO:0000259" key="4">
    <source>
        <dbReference type="PROSITE" id="PS50893"/>
    </source>
</evidence>
<organism evidence="5 6">
    <name type="scientific">Merdimonas faecis</name>
    <dbReference type="NCBI Taxonomy" id="1653435"/>
    <lineage>
        <taxon>Bacteria</taxon>
        <taxon>Bacillati</taxon>
        <taxon>Bacillota</taxon>
        <taxon>Clostridia</taxon>
        <taxon>Lachnospirales</taxon>
        <taxon>Lachnospiraceae</taxon>
        <taxon>Merdimonas</taxon>
    </lineage>
</organism>
<name>A0A9D3AJU4_9FIRM</name>
<dbReference type="GO" id="GO:0098796">
    <property type="term" value="C:membrane protein complex"/>
    <property type="evidence" value="ECO:0007669"/>
    <property type="project" value="UniProtKB-ARBA"/>
</dbReference>
<dbReference type="GO" id="GO:0016887">
    <property type="term" value="F:ATP hydrolysis activity"/>
    <property type="evidence" value="ECO:0007669"/>
    <property type="project" value="InterPro"/>
</dbReference>
<dbReference type="GO" id="GO:0005524">
    <property type="term" value="F:ATP binding"/>
    <property type="evidence" value="ECO:0007669"/>
    <property type="project" value="UniProtKB-KW"/>
</dbReference>
<dbReference type="Gene3D" id="3.40.50.300">
    <property type="entry name" value="P-loop containing nucleotide triphosphate hydrolases"/>
    <property type="match status" value="1"/>
</dbReference>
<dbReference type="EMBL" id="DYXE01000089">
    <property type="protein sequence ID" value="HJH50805.1"/>
    <property type="molecule type" value="Genomic_DNA"/>
</dbReference>
<evidence type="ECO:0000313" key="6">
    <source>
        <dbReference type="Proteomes" id="UP000813420"/>
    </source>
</evidence>
<sequence>MILQVENLERSYTAISQEGKKIEYPAVRGITFDVYEGEFIAIMGRSGCGKTTLLKTIGMVDKPTKGKVFYKGRETTKIFGDRLARIRRKEIAFVFQDFYLMDSLSVKDNIMLPLILDGIDPEEGIRKVERLSEKFQIFHLLNKKPYELSGGERQRTAICRAMVSDPELLLADEPTGNLDSHSSQNVIDTICKINQELRKTVLLVTHDPQIASYADRIIFLKDGVILDELKKGESQEAFYRETLERMADL</sequence>
<dbReference type="PROSITE" id="PS50893">
    <property type="entry name" value="ABC_TRANSPORTER_2"/>
    <property type="match status" value="1"/>
</dbReference>
<dbReference type="RefSeq" id="WP_277272484.1">
    <property type="nucleotide sequence ID" value="NZ_DYXE01000089.1"/>
</dbReference>
<keyword evidence="2" id="KW-0547">Nucleotide-binding</keyword>
<reference evidence="5" key="2">
    <citation type="submission" date="2021-09" db="EMBL/GenBank/DDBJ databases">
        <authorList>
            <person name="Gilroy R."/>
        </authorList>
    </citation>
    <scope>NUCLEOTIDE SEQUENCE</scope>
    <source>
        <strain evidence="5">USAMLcec4-12693</strain>
    </source>
</reference>
<dbReference type="InterPro" id="IPR015854">
    <property type="entry name" value="ABC_transpr_LolD-like"/>
</dbReference>
<dbReference type="FunFam" id="3.40.50.300:FF:000032">
    <property type="entry name" value="Export ABC transporter ATP-binding protein"/>
    <property type="match status" value="1"/>
</dbReference>
<keyword evidence="1" id="KW-0813">Transport</keyword>
<dbReference type="InterPro" id="IPR003593">
    <property type="entry name" value="AAA+_ATPase"/>
</dbReference>
<accession>A0A9D3AJU4</accession>
<reference evidence="5" key="1">
    <citation type="journal article" date="2021" name="PeerJ">
        <title>Extensive microbial diversity within the chicken gut microbiome revealed by metagenomics and culture.</title>
        <authorList>
            <person name="Gilroy R."/>
            <person name="Ravi A."/>
            <person name="Getino M."/>
            <person name="Pursley I."/>
            <person name="Horton D.L."/>
            <person name="Alikhan N.F."/>
            <person name="Baker D."/>
            <person name="Gharbi K."/>
            <person name="Hall N."/>
            <person name="Watson M."/>
            <person name="Adriaenssens E.M."/>
            <person name="Foster-Nyarko E."/>
            <person name="Jarju S."/>
            <person name="Secka A."/>
            <person name="Antonio M."/>
            <person name="Oren A."/>
            <person name="Chaudhuri R.R."/>
            <person name="La Ragione R."/>
            <person name="Hildebrand F."/>
            <person name="Pallen M.J."/>
        </authorList>
    </citation>
    <scope>NUCLEOTIDE SEQUENCE</scope>
    <source>
        <strain evidence="5">USAMLcec4-12693</strain>
    </source>
</reference>
<evidence type="ECO:0000256" key="3">
    <source>
        <dbReference type="ARBA" id="ARBA00022840"/>
    </source>
</evidence>
<keyword evidence="3 5" id="KW-0067">ATP-binding</keyword>
<dbReference type="InterPro" id="IPR027417">
    <property type="entry name" value="P-loop_NTPase"/>
</dbReference>
<dbReference type="GO" id="GO:0022857">
    <property type="term" value="F:transmembrane transporter activity"/>
    <property type="evidence" value="ECO:0007669"/>
    <property type="project" value="TreeGrafter"/>
</dbReference>
<dbReference type="SMART" id="SM00382">
    <property type="entry name" value="AAA"/>
    <property type="match status" value="1"/>
</dbReference>